<keyword evidence="6" id="KW-0808">Transferase</keyword>
<dbReference type="SUPFAM" id="SSF47384">
    <property type="entry name" value="Homodimeric domain of signal transducing histidine kinase"/>
    <property type="match status" value="1"/>
</dbReference>
<keyword evidence="7 14" id="KW-0812">Transmembrane</keyword>
<evidence type="ECO:0000256" key="13">
    <source>
        <dbReference type="ARBA" id="ARBA00023136"/>
    </source>
</evidence>
<keyword evidence="11 14" id="KW-1133">Transmembrane helix</keyword>
<evidence type="ECO:0000256" key="4">
    <source>
        <dbReference type="ARBA" id="ARBA00022475"/>
    </source>
</evidence>
<keyword evidence="9 16" id="KW-0418">Kinase</keyword>
<keyword evidence="5" id="KW-0597">Phosphoprotein</keyword>
<evidence type="ECO:0000256" key="2">
    <source>
        <dbReference type="ARBA" id="ARBA00004651"/>
    </source>
</evidence>
<dbReference type="AlphaFoldDB" id="A0A7V5XH31"/>
<dbReference type="CDD" id="cd18773">
    <property type="entry name" value="PDC1_HK_sensor"/>
    <property type="match status" value="1"/>
</dbReference>
<evidence type="ECO:0000256" key="6">
    <source>
        <dbReference type="ARBA" id="ARBA00022679"/>
    </source>
</evidence>
<dbReference type="EMBL" id="DRWR01000103">
    <property type="protein sequence ID" value="HHQ16331.1"/>
    <property type="molecule type" value="Genomic_DNA"/>
</dbReference>
<keyword evidence="4" id="KW-1003">Cell membrane</keyword>
<name>A0A7V5XH31_9BACT</name>
<keyword evidence="12" id="KW-0902">Two-component regulatory system</keyword>
<dbReference type="Gene3D" id="1.10.287.130">
    <property type="match status" value="1"/>
</dbReference>
<evidence type="ECO:0000256" key="1">
    <source>
        <dbReference type="ARBA" id="ARBA00000085"/>
    </source>
</evidence>
<dbReference type="InterPro" id="IPR003661">
    <property type="entry name" value="HisK_dim/P_dom"/>
</dbReference>
<protein>
    <recommendedName>
        <fullName evidence="3">histidine kinase</fullName>
        <ecNumber evidence="3">2.7.13.3</ecNumber>
    </recommendedName>
</protein>
<dbReference type="CDD" id="cd00082">
    <property type="entry name" value="HisKA"/>
    <property type="match status" value="1"/>
</dbReference>
<keyword evidence="13 14" id="KW-0472">Membrane</keyword>
<dbReference type="InterPro" id="IPR036097">
    <property type="entry name" value="HisK_dim/P_sf"/>
</dbReference>
<evidence type="ECO:0000256" key="11">
    <source>
        <dbReference type="ARBA" id="ARBA00022989"/>
    </source>
</evidence>
<evidence type="ECO:0000256" key="7">
    <source>
        <dbReference type="ARBA" id="ARBA00022692"/>
    </source>
</evidence>
<dbReference type="GO" id="GO:0005886">
    <property type="term" value="C:plasma membrane"/>
    <property type="evidence" value="ECO:0007669"/>
    <property type="project" value="UniProtKB-SubCell"/>
</dbReference>
<comment type="caution">
    <text evidence="16">The sequence shown here is derived from an EMBL/GenBank/DDBJ whole genome shotgun (WGS) entry which is preliminary data.</text>
</comment>
<dbReference type="PRINTS" id="PR00344">
    <property type="entry name" value="BCTRLSENSOR"/>
</dbReference>
<evidence type="ECO:0000256" key="8">
    <source>
        <dbReference type="ARBA" id="ARBA00022741"/>
    </source>
</evidence>
<dbReference type="Gene3D" id="3.30.565.10">
    <property type="entry name" value="Histidine kinase-like ATPase, C-terminal domain"/>
    <property type="match status" value="1"/>
</dbReference>
<dbReference type="EC" id="2.7.13.3" evidence="3"/>
<dbReference type="Gene3D" id="3.30.450.20">
    <property type="entry name" value="PAS domain"/>
    <property type="match status" value="1"/>
</dbReference>
<dbReference type="InterPro" id="IPR036890">
    <property type="entry name" value="HATPase_C_sf"/>
</dbReference>
<organism evidence="16">
    <name type="scientific">Thermodesulfobacterium geofontis</name>
    <dbReference type="NCBI Taxonomy" id="1295609"/>
    <lineage>
        <taxon>Bacteria</taxon>
        <taxon>Pseudomonadati</taxon>
        <taxon>Thermodesulfobacteriota</taxon>
        <taxon>Thermodesulfobacteria</taxon>
        <taxon>Thermodesulfobacteriales</taxon>
        <taxon>Thermodesulfobacteriaceae</taxon>
        <taxon>Thermodesulfobacterium</taxon>
    </lineage>
</organism>
<evidence type="ECO:0000256" key="12">
    <source>
        <dbReference type="ARBA" id="ARBA00023012"/>
    </source>
</evidence>
<evidence type="ECO:0000256" key="3">
    <source>
        <dbReference type="ARBA" id="ARBA00012438"/>
    </source>
</evidence>
<dbReference type="PANTHER" id="PTHR43065">
    <property type="entry name" value="SENSOR HISTIDINE KINASE"/>
    <property type="match status" value="1"/>
</dbReference>
<feature type="domain" description="Histidine kinase" evidence="15">
    <location>
        <begin position="351"/>
        <end position="573"/>
    </location>
</feature>
<sequence length="583" mass="68137">MNSALKRFWLNLKGIFSPYPKGLKNFQRVFITLFLFLSITPIIVLTWISYYKYKNLIREDSLKQAHLYTYNAKHTIESYLNQLKNTVLLISEIYSFEELSNPKTLDYIFEQLKKKYEGLVDISVIGPDGIQIAYSGPFNLLGKDYSESFWYQKVLTRKVYISEVFLGYRNVPHFIIAVSQKLNGKQQYWVLRASIDKETLDRFLRRIKTDEVYNAFLINEKREVQSSILNLRFNQVYTKFEDLPYNEKEVILKELEVEDKYLVRSLVNIQDTPWFLVIDRYNYQHKPAWNLFLQDLITICTISIVLLIPMSIYLGIWLTRLVKKFEDEREAVLIKAEQTNRLASLGRLSAGVAHEINNPLAIINEKVGLIKDLLAKMEDIPYKDKLLKQIEGIKRAIERAKFITYQLLEFARKMSPKLDFVQINEVIEECVGFLEKEASYYNIRFEKKLQPDLPLVLADYGQMQQVFFNLINNAIDAIIEAKRQEGVIKIKTSQLNENFIEIVVQDNGIGMPPEMIKRVFEPFFTTKLEKEKKGTGLGLFITYEIIEKFGGTILVESEKNKETTFKILLPVKTDGGSFYEEKA</sequence>
<evidence type="ECO:0000313" key="16">
    <source>
        <dbReference type="EMBL" id="HHQ16331.1"/>
    </source>
</evidence>
<comment type="catalytic activity">
    <reaction evidence="1">
        <text>ATP + protein L-histidine = ADP + protein N-phospho-L-histidine.</text>
        <dbReference type="EC" id="2.7.13.3"/>
    </reaction>
</comment>
<evidence type="ECO:0000256" key="5">
    <source>
        <dbReference type="ARBA" id="ARBA00022553"/>
    </source>
</evidence>
<gene>
    <name evidence="16" type="ORF">ENM15_05920</name>
</gene>
<dbReference type="GO" id="GO:0005524">
    <property type="term" value="F:ATP binding"/>
    <property type="evidence" value="ECO:0007669"/>
    <property type="project" value="UniProtKB-KW"/>
</dbReference>
<proteinExistence type="predicted"/>
<dbReference type="Pfam" id="PF02743">
    <property type="entry name" value="dCache_1"/>
    <property type="match status" value="1"/>
</dbReference>
<dbReference type="PROSITE" id="PS50109">
    <property type="entry name" value="HIS_KIN"/>
    <property type="match status" value="1"/>
</dbReference>
<dbReference type="SUPFAM" id="SSF55874">
    <property type="entry name" value="ATPase domain of HSP90 chaperone/DNA topoisomerase II/histidine kinase"/>
    <property type="match status" value="1"/>
</dbReference>
<feature type="transmembrane region" description="Helical" evidence="14">
    <location>
        <begin position="296"/>
        <end position="318"/>
    </location>
</feature>
<dbReference type="InterPro" id="IPR033479">
    <property type="entry name" value="dCache_1"/>
</dbReference>
<dbReference type="InterPro" id="IPR003594">
    <property type="entry name" value="HATPase_dom"/>
</dbReference>
<evidence type="ECO:0000256" key="9">
    <source>
        <dbReference type="ARBA" id="ARBA00022777"/>
    </source>
</evidence>
<dbReference type="SMART" id="SM00388">
    <property type="entry name" value="HisKA"/>
    <property type="match status" value="1"/>
</dbReference>
<comment type="subcellular location">
    <subcellularLocation>
        <location evidence="2">Cell membrane</location>
        <topology evidence="2">Multi-pass membrane protein</topology>
    </subcellularLocation>
</comment>
<reference evidence="16" key="1">
    <citation type="journal article" date="2020" name="mSystems">
        <title>Genome- and Community-Level Interaction Insights into Carbon Utilization and Element Cycling Functions of Hydrothermarchaeota in Hydrothermal Sediment.</title>
        <authorList>
            <person name="Zhou Z."/>
            <person name="Liu Y."/>
            <person name="Xu W."/>
            <person name="Pan J."/>
            <person name="Luo Z.H."/>
            <person name="Li M."/>
        </authorList>
    </citation>
    <scope>NUCLEOTIDE SEQUENCE [LARGE SCALE GENOMIC DNA]</scope>
    <source>
        <strain evidence="16">SpSt-106</strain>
    </source>
</reference>
<feature type="transmembrane region" description="Helical" evidence="14">
    <location>
        <begin position="29"/>
        <end position="51"/>
    </location>
</feature>
<keyword evidence="10" id="KW-0067">ATP-binding</keyword>
<dbReference type="Pfam" id="PF02518">
    <property type="entry name" value="HATPase_c"/>
    <property type="match status" value="1"/>
</dbReference>
<evidence type="ECO:0000259" key="15">
    <source>
        <dbReference type="PROSITE" id="PS50109"/>
    </source>
</evidence>
<dbReference type="InterPro" id="IPR005467">
    <property type="entry name" value="His_kinase_dom"/>
</dbReference>
<accession>A0A7V5XH31</accession>
<evidence type="ECO:0000256" key="14">
    <source>
        <dbReference type="SAM" id="Phobius"/>
    </source>
</evidence>
<evidence type="ECO:0000256" key="10">
    <source>
        <dbReference type="ARBA" id="ARBA00022840"/>
    </source>
</evidence>
<dbReference type="PANTHER" id="PTHR43065:SF46">
    <property type="entry name" value="C4-DICARBOXYLATE TRANSPORT SENSOR PROTEIN DCTB"/>
    <property type="match status" value="1"/>
</dbReference>
<dbReference type="SMART" id="SM00387">
    <property type="entry name" value="HATPase_c"/>
    <property type="match status" value="1"/>
</dbReference>
<dbReference type="InterPro" id="IPR004358">
    <property type="entry name" value="Sig_transdc_His_kin-like_C"/>
</dbReference>
<dbReference type="GO" id="GO:0000155">
    <property type="term" value="F:phosphorelay sensor kinase activity"/>
    <property type="evidence" value="ECO:0007669"/>
    <property type="project" value="InterPro"/>
</dbReference>
<keyword evidence="8" id="KW-0547">Nucleotide-binding</keyword>
<dbReference type="Pfam" id="PF00512">
    <property type="entry name" value="HisKA"/>
    <property type="match status" value="1"/>
</dbReference>